<dbReference type="AlphaFoldDB" id="A0AAJ0LY25"/>
<organism evidence="1 2">
    <name type="scientific">Chaetomium strumarium</name>
    <dbReference type="NCBI Taxonomy" id="1170767"/>
    <lineage>
        <taxon>Eukaryota</taxon>
        <taxon>Fungi</taxon>
        <taxon>Dikarya</taxon>
        <taxon>Ascomycota</taxon>
        <taxon>Pezizomycotina</taxon>
        <taxon>Sordariomycetes</taxon>
        <taxon>Sordariomycetidae</taxon>
        <taxon>Sordariales</taxon>
        <taxon>Chaetomiaceae</taxon>
        <taxon>Chaetomium</taxon>
    </lineage>
</organism>
<dbReference type="RefSeq" id="XP_062717674.1">
    <property type="nucleotide sequence ID" value="XM_062870112.1"/>
</dbReference>
<keyword evidence="2" id="KW-1185">Reference proteome</keyword>
<evidence type="ECO:0000313" key="2">
    <source>
        <dbReference type="Proteomes" id="UP001273166"/>
    </source>
</evidence>
<comment type="caution">
    <text evidence="1">The sequence shown here is derived from an EMBL/GenBank/DDBJ whole genome shotgun (WGS) entry which is preliminary data.</text>
</comment>
<evidence type="ECO:0000313" key="1">
    <source>
        <dbReference type="EMBL" id="KAK3301894.1"/>
    </source>
</evidence>
<dbReference type="Proteomes" id="UP001273166">
    <property type="component" value="Unassembled WGS sequence"/>
</dbReference>
<sequence>MRLGGVPLVDLQHCSTEDDEEVVAQDMKKNKGDKALTMKKHIVAAEAEPPWERDGSLINISTQGDPLDRKLLDRLLLVGSPECKVKQPAPCSCRTKEECRQALQCSCRRIPIPSIVRTVIKKPLRDDCLVAEEACLIAWQLQAVGLLVDGVEAVAATVDDGVHIESRPGNTAEGFARKEGESRMLGASLIEYVRSKVCKDIICIILQFWPVSASTLRSHPRVVNQDPLERGRGW</sequence>
<reference evidence="1" key="1">
    <citation type="journal article" date="2023" name="Mol. Phylogenet. Evol.">
        <title>Genome-scale phylogeny and comparative genomics of the fungal order Sordariales.</title>
        <authorList>
            <person name="Hensen N."/>
            <person name="Bonometti L."/>
            <person name="Westerberg I."/>
            <person name="Brannstrom I.O."/>
            <person name="Guillou S."/>
            <person name="Cros-Aarteil S."/>
            <person name="Calhoun S."/>
            <person name="Haridas S."/>
            <person name="Kuo A."/>
            <person name="Mondo S."/>
            <person name="Pangilinan J."/>
            <person name="Riley R."/>
            <person name="LaButti K."/>
            <person name="Andreopoulos B."/>
            <person name="Lipzen A."/>
            <person name="Chen C."/>
            <person name="Yan M."/>
            <person name="Daum C."/>
            <person name="Ng V."/>
            <person name="Clum A."/>
            <person name="Steindorff A."/>
            <person name="Ohm R.A."/>
            <person name="Martin F."/>
            <person name="Silar P."/>
            <person name="Natvig D.O."/>
            <person name="Lalanne C."/>
            <person name="Gautier V."/>
            <person name="Ament-Velasquez S.L."/>
            <person name="Kruys A."/>
            <person name="Hutchinson M.I."/>
            <person name="Powell A.J."/>
            <person name="Barry K."/>
            <person name="Miller A.N."/>
            <person name="Grigoriev I.V."/>
            <person name="Debuchy R."/>
            <person name="Gladieux P."/>
            <person name="Hiltunen Thoren M."/>
            <person name="Johannesson H."/>
        </authorList>
    </citation>
    <scope>NUCLEOTIDE SEQUENCE</scope>
    <source>
        <strain evidence="1">CBS 333.67</strain>
    </source>
</reference>
<dbReference type="GeneID" id="87888941"/>
<dbReference type="EMBL" id="JAUDZG010000008">
    <property type="protein sequence ID" value="KAK3301894.1"/>
    <property type="molecule type" value="Genomic_DNA"/>
</dbReference>
<proteinExistence type="predicted"/>
<protein>
    <submittedName>
        <fullName evidence="1">Uncharacterized protein</fullName>
    </submittedName>
</protein>
<gene>
    <name evidence="1" type="ORF">B0T15DRAFT_544941</name>
</gene>
<name>A0AAJ0LY25_9PEZI</name>
<accession>A0AAJ0LY25</accession>
<reference evidence="1" key="2">
    <citation type="submission" date="2023-06" db="EMBL/GenBank/DDBJ databases">
        <authorList>
            <consortium name="Lawrence Berkeley National Laboratory"/>
            <person name="Mondo S.J."/>
            <person name="Hensen N."/>
            <person name="Bonometti L."/>
            <person name="Westerberg I."/>
            <person name="Brannstrom I.O."/>
            <person name="Guillou S."/>
            <person name="Cros-Aarteil S."/>
            <person name="Calhoun S."/>
            <person name="Haridas S."/>
            <person name="Kuo A."/>
            <person name="Pangilinan J."/>
            <person name="Riley R."/>
            <person name="Labutti K."/>
            <person name="Andreopoulos B."/>
            <person name="Lipzen A."/>
            <person name="Chen C."/>
            <person name="Yanf M."/>
            <person name="Daum C."/>
            <person name="Ng V."/>
            <person name="Clum A."/>
            <person name="Steindorff A."/>
            <person name="Ohm R."/>
            <person name="Martin F."/>
            <person name="Silar P."/>
            <person name="Natvig D."/>
            <person name="Lalanne C."/>
            <person name="Gautier V."/>
            <person name="Ament-Velasquez S.L."/>
            <person name="Kruys A."/>
            <person name="Hutchinson M.I."/>
            <person name="Powell A.J."/>
            <person name="Barry K."/>
            <person name="Miller A.N."/>
            <person name="Grigoriev I.V."/>
            <person name="Debuchy R."/>
            <person name="Gladieux P."/>
            <person name="Thoren M.H."/>
            <person name="Johannesson H."/>
        </authorList>
    </citation>
    <scope>NUCLEOTIDE SEQUENCE</scope>
    <source>
        <strain evidence="1">CBS 333.67</strain>
    </source>
</reference>